<protein>
    <submittedName>
        <fullName evidence="1">Uncharacterized protein</fullName>
    </submittedName>
</protein>
<proteinExistence type="predicted"/>
<organism evidence="1">
    <name type="scientific">Rhizophora mucronata</name>
    <name type="common">Asiatic mangrove</name>
    <dbReference type="NCBI Taxonomy" id="61149"/>
    <lineage>
        <taxon>Eukaryota</taxon>
        <taxon>Viridiplantae</taxon>
        <taxon>Streptophyta</taxon>
        <taxon>Embryophyta</taxon>
        <taxon>Tracheophyta</taxon>
        <taxon>Spermatophyta</taxon>
        <taxon>Magnoliopsida</taxon>
        <taxon>eudicotyledons</taxon>
        <taxon>Gunneridae</taxon>
        <taxon>Pentapetalae</taxon>
        <taxon>rosids</taxon>
        <taxon>fabids</taxon>
        <taxon>Malpighiales</taxon>
        <taxon>Rhizophoraceae</taxon>
        <taxon>Rhizophora</taxon>
    </lineage>
</organism>
<dbReference type="EMBL" id="GGEC01052180">
    <property type="protein sequence ID" value="MBX32664.1"/>
    <property type="molecule type" value="Transcribed_RNA"/>
</dbReference>
<evidence type="ECO:0000313" key="1">
    <source>
        <dbReference type="EMBL" id="MBX32664.1"/>
    </source>
</evidence>
<dbReference type="AlphaFoldDB" id="A0A2P2MR20"/>
<sequence length="31" mass="3675">MSWLLGTRENCSFANQAFLQYRLLGNRCRLL</sequence>
<accession>A0A2P2MR20</accession>
<name>A0A2P2MR20_RHIMU</name>
<reference evidence="1" key="1">
    <citation type="submission" date="2018-02" db="EMBL/GenBank/DDBJ databases">
        <title>Rhizophora mucronata_Transcriptome.</title>
        <authorList>
            <person name="Meera S.P."/>
            <person name="Sreeshan A."/>
            <person name="Augustine A."/>
        </authorList>
    </citation>
    <scope>NUCLEOTIDE SEQUENCE</scope>
    <source>
        <tissue evidence="1">Leaf</tissue>
    </source>
</reference>